<dbReference type="EMBL" id="JACGWK010000005">
    <property type="protein sequence ID" value="KAL0354070.1"/>
    <property type="molecule type" value="Genomic_DNA"/>
</dbReference>
<reference evidence="2" key="1">
    <citation type="submission" date="2020-06" db="EMBL/GenBank/DDBJ databases">
        <authorList>
            <person name="Li T."/>
            <person name="Hu X."/>
            <person name="Zhang T."/>
            <person name="Song X."/>
            <person name="Zhang H."/>
            <person name="Dai N."/>
            <person name="Sheng W."/>
            <person name="Hou X."/>
            <person name="Wei L."/>
        </authorList>
    </citation>
    <scope>NUCLEOTIDE SEQUENCE</scope>
    <source>
        <strain evidence="2">G01</strain>
        <tissue evidence="2">Leaf</tissue>
    </source>
</reference>
<sequence>MGGWEAIKCSQPTSFYPFVIPPTSFFLFRSSLNFVGAGGSWRSQWEIGDGVFGKGGDSGRGWPQYLEATPRADRVDQLEVVPRAGEGFLPPARGSASGCMGGPPSNSRHCFKLGESGVPRAAWGGGGGPSLRLEAVPRAGGESLALLQLEVVPRAGSPAQGTASSWGGEGWPFRLTSFFFCLFWYWLGTTISFSRFEKVAFTGAGGDLPSYIEGYSPDHIAAIMGLPKCPSHDSLEDLDELSDIEVNNSIGSGPDDRVEEVTSGSEGRGACVE</sequence>
<gene>
    <name evidence="2" type="ORF">Sangu_0988300</name>
</gene>
<evidence type="ECO:0000256" key="1">
    <source>
        <dbReference type="SAM" id="MobiDB-lite"/>
    </source>
</evidence>
<proteinExistence type="predicted"/>
<accession>A0AAW2PG09</accession>
<evidence type="ECO:0000313" key="2">
    <source>
        <dbReference type="EMBL" id="KAL0354070.1"/>
    </source>
</evidence>
<comment type="caution">
    <text evidence="2">The sequence shown here is derived from an EMBL/GenBank/DDBJ whole genome shotgun (WGS) entry which is preliminary data.</text>
</comment>
<protein>
    <submittedName>
        <fullName evidence="2">Uncharacterized protein</fullName>
    </submittedName>
</protein>
<feature type="region of interest" description="Disordered" evidence="1">
    <location>
        <begin position="246"/>
        <end position="273"/>
    </location>
</feature>
<organism evidence="2">
    <name type="scientific">Sesamum angustifolium</name>
    <dbReference type="NCBI Taxonomy" id="2727405"/>
    <lineage>
        <taxon>Eukaryota</taxon>
        <taxon>Viridiplantae</taxon>
        <taxon>Streptophyta</taxon>
        <taxon>Embryophyta</taxon>
        <taxon>Tracheophyta</taxon>
        <taxon>Spermatophyta</taxon>
        <taxon>Magnoliopsida</taxon>
        <taxon>eudicotyledons</taxon>
        <taxon>Gunneridae</taxon>
        <taxon>Pentapetalae</taxon>
        <taxon>asterids</taxon>
        <taxon>lamiids</taxon>
        <taxon>Lamiales</taxon>
        <taxon>Pedaliaceae</taxon>
        <taxon>Sesamum</taxon>
    </lineage>
</organism>
<dbReference type="AlphaFoldDB" id="A0AAW2PG09"/>
<name>A0AAW2PG09_9LAMI</name>
<reference evidence="2" key="2">
    <citation type="journal article" date="2024" name="Plant">
        <title>Genomic evolution and insights into agronomic trait innovations of Sesamum species.</title>
        <authorList>
            <person name="Miao H."/>
            <person name="Wang L."/>
            <person name="Qu L."/>
            <person name="Liu H."/>
            <person name="Sun Y."/>
            <person name="Le M."/>
            <person name="Wang Q."/>
            <person name="Wei S."/>
            <person name="Zheng Y."/>
            <person name="Lin W."/>
            <person name="Duan Y."/>
            <person name="Cao H."/>
            <person name="Xiong S."/>
            <person name="Wang X."/>
            <person name="Wei L."/>
            <person name="Li C."/>
            <person name="Ma Q."/>
            <person name="Ju M."/>
            <person name="Zhao R."/>
            <person name="Li G."/>
            <person name="Mu C."/>
            <person name="Tian Q."/>
            <person name="Mei H."/>
            <person name="Zhang T."/>
            <person name="Gao T."/>
            <person name="Zhang H."/>
        </authorList>
    </citation>
    <scope>NUCLEOTIDE SEQUENCE</scope>
    <source>
        <strain evidence="2">G01</strain>
    </source>
</reference>